<gene>
    <name evidence="1" type="ORF">COT50_03885</name>
</gene>
<comment type="caution">
    <text evidence="1">The sequence shown here is derived from an EMBL/GenBank/DDBJ whole genome shotgun (WGS) entry which is preliminary data.</text>
</comment>
<dbReference type="Proteomes" id="UP000231252">
    <property type="component" value="Unassembled WGS sequence"/>
</dbReference>
<sequence length="117" mass="13383">MTYIEEIVKNIPNGLYYLAGAWTLRQIAHLYFVRFCKTEQNAGELTEVTRDIRSKLSGIEAVLDRVCRYLAVKDGLRPDYFMAHSPITLTNLANLGILVDIIALDLRDKYLAKHPEL</sequence>
<organism evidence="1 2">
    <name type="scientific">candidate division WWE3 bacterium CG08_land_8_20_14_0_20_41_10</name>
    <dbReference type="NCBI Taxonomy" id="1975085"/>
    <lineage>
        <taxon>Bacteria</taxon>
        <taxon>Katanobacteria</taxon>
    </lineage>
</organism>
<proteinExistence type="predicted"/>
<reference evidence="2" key="1">
    <citation type="submission" date="2017-09" db="EMBL/GenBank/DDBJ databases">
        <title>Depth-based differentiation of microbial function through sediment-hosted aquifers and enrichment of novel symbionts in the deep terrestrial subsurface.</title>
        <authorList>
            <person name="Probst A.J."/>
            <person name="Ladd B."/>
            <person name="Jarett J.K."/>
            <person name="Geller-Mcgrath D.E."/>
            <person name="Sieber C.M.K."/>
            <person name="Emerson J.B."/>
            <person name="Anantharaman K."/>
            <person name="Thomas B.C."/>
            <person name="Malmstrom R."/>
            <person name="Stieglmeier M."/>
            <person name="Klingl A."/>
            <person name="Woyke T."/>
            <person name="Ryan C.M."/>
            <person name="Banfield J.F."/>
        </authorList>
    </citation>
    <scope>NUCLEOTIDE SEQUENCE [LARGE SCALE GENOMIC DNA]</scope>
</reference>
<evidence type="ECO:0000313" key="2">
    <source>
        <dbReference type="Proteomes" id="UP000231252"/>
    </source>
</evidence>
<name>A0A2H0XB46_UNCKA</name>
<protein>
    <submittedName>
        <fullName evidence="1">Uncharacterized protein</fullName>
    </submittedName>
</protein>
<evidence type="ECO:0000313" key="1">
    <source>
        <dbReference type="EMBL" id="PIS22081.1"/>
    </source>
</evidence>
<dbReference type="AlphaFoldDB" id="A0A2H0XB46"/>
<dbReference type="EMBL" id="PEYU01000087">
    <property type="protein sequence ID" value="PIS22081.1"/>
    <property type="molecule type" value="Genomic_DNA"/>
</dbReference>
<accession>A0A2H0XB46</accession>